<gene>
    <name evidence="10" type="primary">LOC101501525</name>
</gene>
<evidence type="ECO:0000256" key="2">
    <source>
        <dbReference type="ARBA" id="ARBA00022523"/>
    </source>
</evidence>
<keyword evidence="5" id="KW-1015">Disulfide bond</keyword>
<reference evidence="9" key="1">
    <citation type="journal article" date="2013" name="Nat. Biotechnol.">
        <title>Draft genome sequence of chickpea (Cicer arietinum) provides a resource for trait improvement.</title>
        <authorList>
            <person name="Varshney R.K."/>
            <person name="Song C."/>
            <person name="Saxena R.K."/>
            <person name="Azam S."/>
            <person name="Yu S."/>
            <person name="Sharpe A.G."/>
            <person name="Cannon S."/>
            <person name="Baek J."/>
            <person name="Rosen B.D."/>
            <person name="Tar'an B."/>
            <person name="Millan T."/>
            <person name="Zhang X."/>
            <person name="Ramsay L.D."/>
            <person name="Iwata A."/>
            <person name="Wang Y."/>
            <person name="Nelson W."/>
            <person name="Farmer A.D."/>
            <person name="Gaur P.M."/>
            <person name="Soderlund C."/>
            <person name="Penmetsa R.V."/>
            <person name="Xu C."/>
            <person name="Bharti A.K."/>
            <person name="He W."/>
            <person name="Winter P."/>
            <person name="Zhao S."/>
            <person name="Hane J.K."/>
            <person name="Carrasquilla-Garcia N."/>
            <person name="Condie J.A."/>
            <person name="Upadhyaya H.D."/>
            <person name="Luo M.C."/>
            <person name="Thudi M."/>
            <person name="Gowda C.L."/>
            <person name="Singh N.P."/>
            <person name="Lichtenzveig J."/>
            <person name="Gali K.K."/>
            <person name="Rubio J."/>
            <person name="Nadarajan N."/>
            <person name="Dolezel J."/>
            <person name="Bansal K.C."/>
            <person name="Xu X."/>
            <person name="Edwards D."/>
            <person name="Zhang G."/>
            <person name="Kahl G."/>
            <person name="Gil J."/>
            <person name="Singh K.B."/>
            <person name="Datta S.K."/>
            <person name="Jackson S.A."/>
            <person name="Wang J."/>
            <person name="Cook D.R."/>
        </authorList>
    </citation>
    <scope>NUCLEOTIDE SEQUENCE [LARGE SCALE GENOMIC DNA]</scope>
    <source>
        <strain evidence="9">cv. CDC Frontier</strain>
    </source>
</reference>
<feature type="signal peptide" evidence="7">
    <location>
        <begin position="1"/>
        <end position="25"/>
    </location>
</feature>
<dbReference type="AlphaFoldDB" id="A0A1S2YLK5"/>
<dbReference type="Pfam" id="PF04043">
    <property type="entry name" value="PMEI"/>
    <property type="match status" value="1"/>
</dbReference>
<dbReference type="RefSeq" id="XP_004506603.1">
    <property type="nucleotide sequence ID" value="XM_004506546.3"/>
</dbReference>
<dbReference type="FunFam" id="1.20.140.40:FF:000006">
    <property type="entry name" value="Pectinesterase inhibitor 3"/>
    <property type="match status" value="1"/>
</dbReference>
<sequence length="198" mass="21987">MEVFSSKTLLIVIAFSLIITNSYQANERQYQQANTLFIRTSCSSTTYPRLCYASLVKHANSIQTNRFLLTDTALNVTLATVKSTWAMMSSLAKTRELKPRETAAMKDCIELLSDSIDELRKSINEMSRLRTSNFELTMSDIQTWVSAALTDQSTCSDGFEEINATGDIKTIVQVKIVQVAQLTSNALALINKLATSHG</sequence>
<name>A0A1S2YLK5_CICAR</name>
<dbReference type="GeneID" id="101501525"/>
<evidence type="ECO:0000259" key="8">
    <source>
        <dbReference type="SMART" id="SM00856"/>
    </source>
</evidence>
<dbReference type="PANTHER" id="PTHR31080:SF117">
    <property type="entry name" value="PLANT INVERTASE_PECTIN METHYLESTERASE INHIBITOR SUPERFAMILY PROTEIN"/>
    <property type="match status" value="1"/>
</dbReference>
<evidence type="ECO:0000256" key="4">
    <source>
        <dbReference type="ARBA" id="ARBA00022729"/>
    </source>
</evidence>
<dbReference type="Gene3D" id="1.20.140.40">
    <property type="entry name" value="Invertase/pectin methylesterase inhibitor family protein"/>
    <property type="match status" value="1"/>
</dbReference>
<dbReference type="InterPro" id="IPR006501">
    <property type="entry name" value="Pectinesterase_inhib_dom"/>
</dbReference>
<evidence type="ECO:0000313" key="10">
    <source>
        <dbReference type="RefSeq" id="XP_004506603.1"/>
    </source>
</evidence>
<dbReference type="InterPro" id="IPR035513">
    <property type="entry name" value="Invertase/methylesterase_inhib"/>
</dbReference>
<comment type="similarity">
    <text evidence="6">Belongs to the PMEI family.</text>
</comment>
<dbReference type="PaxDb" id="3827-XP_004506603.1"/>
<keyword evidence="3" id="KW-0964">Secreted</keyword>
<feature type="chain" id="PRO_5010359895" evidence="7">
    <location>
        <begin position="26"/>
        <end position="198"/>
    </location>
</feature>
<dbReference type="Proteomes" id="UP000087171">
    <property type="component" value="Chromosome Ca6"/>
</dbReference>
<feature type="domain" description="Pectinesterase inhibitor" evidence="8">
    <location>
        <begin position="33"/>
        <end position="189"/>
    </location>
</feature>
<dbReference type="OrthoDB" id="1430376at2759"/>
<dbReference type="STRING" id="3827.A0A1S2YLK5"/>
<evidence type="ECO:0000256" key="5">
    <source>
        <dbReference type="ARBA" id="ARBA00023157"/>
    </source>
</evidence>
<dbReference type="CDD" id="cd15798">
    <property type="entry name" value="PMEI-like_3"/>
    <property type="match status" value="1"/>
</dbReference>
<organism evidence="9 10">
    <name type="scientific">Cicer arietinum</name>
    <name type="common">Chickpea</name>
    <name type="synonym">Garbanzo</name>
    <dbReference type="NCBI Taxonomy" id="3827"/>
    <lineage>
        <taxon>Eukaryota</taxon>
        <taxon>Viridiplantae</taxon>
        <taxon>Streptophyta</taxon>
        <taxon>Embryophyta</taxon>
        <taxon>Tracheophyta</taxon>
        <taxon>Spermatophyta</taxon>
        <taxon>Magnoliopsida</taxon>
        <taxon>eudicotyledons</taxon>
        <taxon>Gunneridae</taxon>
        <taxon>Pentapetalae</taxon>
        <taxon>rosids</taxon>
        <taxon>fabids</taxon>
        <taxon>Fabales</taxon>
        <taxon>Fabaceae</taxon>
        <taxon>Papilionoideae</taxon>
        <taxon>50 kb inversion clade</taxon>
        <taxon>NPAAA clade</taxon>
        <taxon>Hologalegina</taxon>
        <taxon>IRL clade</taxon>
        <taxon>Cicereae</taxon>
        <taxon>Cicer</taxon>
    </lineage>
</organism>
<evidence type="ECO:0000256" key="6">
    <source>
        <dbReference type="ARBA" id="ARBA00038471"/>
    </source>
</evidence>
<evidence type="ECO:0000256" key="1">
    <source>
        <dbReference type="ARBA" id="ARBA00004271"/>
    </source>
</evidence>
<keyword evidence="9" id="KW-1185">Reference proteome</keyword>
<comment type="subcellular location">
    <subcellularLocation>
        <location evidence="1">Secreted</location>
        <location evidence="1">Extracellular space</location>
        <location evidence="1">Apoplast</location>
    </subcellularLocation>
</comment>
<evidence type="ECO:0000313" key="9">
    <source>
        <dbReference type="Proteomes" id="UP000087171"/>
    </source>
</evidence>
<keyword evidence="4 7" id="KW-0732">Signal</keyword>
<reference evidence="10" key="2">
    <citation type="submission" date="2025-08" db="UniProtKB">
        <authorList>
            <consortium name="RefSeq"/>
        </authorList>
    </citation>
    <scope>IDENTIFICATION</scope>
    <source>
        <tissue evidence="10">Etiolated seedlings</tissue>
    </source>
</reference>
<evidence type="ECO:0000256" key="7">
    <source>
        <dbReference type="SAM" id="SignalP"/>
    </source>
</evidence>
<evidence type="ECO:0000256" key="3">
    <source>
        <dbReference type="ARBA" id="ARBA00022525"/>
    </source>
</evidence>
<dbReference type="NCBIfam" id="TIGR01614">
    <property type="entry name" value="PME_inhib"/>
    <property type="match status" value="1"/>
</dbReference>
<proteinExistence type="inferred from homology"/>
<dbReference type="SUPFAM" id="SSF101148">
    <property type="entry name" value="Plant invertase/pectin methylesterase inhibitor"/>
    <property type="match status" value="1"/>
</dbReference>
<dbReference type="InterPro" id="IPR051955">
    <property type="entry name" value="PME_Inhibitor"/>
</dbReference>
<dbReference type="eggNOG" id="ENOG502QXIN">
    <property type="taxonomic scope" value="Eukaryota"/>
</dbReference>
<dbReference type="SMART" id="SM00856">
    <property type="entry name" value="PMEI"/>
    <property type="match status" value="1"/>
</dbReference>
<protein>
    <submittedName>
        <fullName evidence="10">21 kDa protein-like</fullName>
    </submittedName>
</protein>
<accession>A0A1S2YLK5</accession>
<dbReference type="GO" id="GO:0004857">
    <property type="term" value="F:enzyme inhibitor activity"/>
    <property type="evidence" value="ECO:0007669"/>
    <property type="project" value="InterPro"/>
</dbReference>
<dbReference type="KEGG" id="cam:101501525"/>
<dbReference type="PANTHER" id="PTHR31080">
    <property type="entry name" value="PECTINESTERASE INHIBITOR-LIKE"/>
    <property type="match status" value="1"/>
</dbReference>
<dbReference type="GO" id="GO:0048046">
    <property type="term" value="C:apoplast"/>
    <property type="evidence" value="ECO:0007669"/>
    <property type="project" value="UniProtKB-SubCell"/>
</dbReference>
<keyword evidence="2" id="KW-0052">Apoplast</keyword>